<feature type="region of interest" description="Disordered" evidence="1">
    <location>
        <begin position="277"/>
        <end position="354"/>
    </location>
</feature>
<feature type="chain" id="PRO_5045146105" evidence="3">
    <location>
        <begin position="24"/>
        <end position="544"/>
    </location>
</feature>
<evidence type="ECO:0000256" key="1">
    <source>
        <dbReference type="SAM" id="MobiDB-lite"/>
    </source>
</evidence>
<dbReference type="RefSeq" id="WP_168008995.1">
    <property type="nucleotide sequence ID" value="NZ_JAATEP010000005.1"/>
</dbReference>
<keyword evidence="2" id="KW-0472">Membrane</keyword>
<keyword evidence="2" id="KW-1133">Transmembrane helix</keyword>
<feature type="compositionally biased region" description="Gly residues" evidence="1">
    <location>
        <begin position="342"/>
        <end position="351"/>
    </location>
</feature>
<evidence type="ECO:0000313" key="5">
    <source>
        <dbReference type="Proteomes" id="UP000696294"/>
    </source>
</evidence>
<name>A0ABX1B029_9ACTN</name>
<accession>A0ABX1B029</accession>
<organism evidence="4 5">
    <name type="scientific">Nonomuraea composti</name>
    <dbReference type="NCBI Taxonomy" id="2720023"/>
    <lineage>
        <taxon>Bacteria</taxon>
        <taxon>Bacillati</taxon>
        <taxon>Actinomycetota</taxon>
        <taxon>Actinomycetes</taxon>
        <taxon>Streptosporangiales</taxon>
        <taxon>Streptosporangiaceae</taxon>
        <taxon>Nonomuraea</taxon>
    </lineage>
</organism>
<gene>
    <name evidence="4" type="ORF">HCN51_10120</name>
</gene>
<evidence type="ECO:0000256" key="2">
    <source>
        <dbReference type="SAM" id="Phobius"/>
    </source>
</evidence>
<evidence type="ECO:0000256" key="3">
    <source>
        <dbReference type="SAM" id="SignalP"/>
    </source>
</evidence>
<sequence>MRRSWVVAGVLILAAVPSVPVAAAGVSLVLERVNGAEGIGKWVRTGDTQRFRVRLNGMARGARVAVAASPVEALQEVSCLPASTPAASPVGTTPVTGAAPTGGATSDLGMAGTLTMRALAVVGRPATKGAPPPGTRMCALGKVSGERAVDVTLRTPAGAREVVLAAVARVRDVESGGLTTMSRTAAVRDGEVVTGETTTIPAPAPGAALSQAAPAHVPAHAHARPARTEAAPGRAQAVPLPAGAVPGRAQAAPVRTPAAPVRTPAAPVRTAAAPAHIAPGRAGAAQPHAGQSHAGQSHAAPVQAGAGRPQAAPARTQGALVRAGRATPRAQVGPHRRSPGPGAAGPSGVRGGLWTLPQVAPRRTQAASQRARAVPRRAHAAAAPVPVPGVGGGLVIPSAIPSVVPSAAAQGAATGGTLNAVPGTSTSAAPQTSGAVPQVTPGVPQVAEGQAQVPGAGAPLPVATGSSPGQAGAVDSFQAEGGGGKAPLPWGMAVSMRPVERVRWASPIDGPGALPMVVVGIGVLMAALSAVVTVQRGRNRRKVL</sequence>
<keyword evidence="3" id="KW-0732">Signal</keyword>
<dbReference type="EMBL" id="JAATEP010000005">
    <property type="protein sequence ID" value="NJP89797.1"/>
    <property type="molecule type" value="Genomic_DNA"/>
</dbReference>
<feature type="transmembrane region" description="Helical" evidence="2">
    <location>
        <begin position="513"/>
        <end position="534"/>
    </location>
</feature>
<dbReference type="Proteomes" id="UP000696294">
    <property type="component" value="Unassembled WGS sequence"/>
</dbReference>
<proteinExistence type="predicted"/>
<reference evidence="4 5" key="1">
    <citation type="submission" date="2020-03" db="EMBL/GenBank/DDBJ databases">
        <title>WGS of actinomycetes isolated from Thailand.</title>
        <authorList>
            <person name="Thawai C."/>
        </authorList>
    </citation>
    <scope>NUCLEOTIDE SEQUENCE [LARGE SCALE GENOMIC DNA]</scope>
    <source>
        <strain evidence="4 5">FMUSA5-5</strain>
    </source>
</reference>
<keyword evidence="5" id="KW-1185">Reference proteome</keyword>
<protein>
    <submittedName>
        <fullName evidence="4">Uncharacterized protein</fullName>
    </submittedName>
</protein>
<comment type="caution">
    <text evidence="4">The sequence shown here is derived from an EMBL/GenBank/DDBJ whole genome shotgun (WGS) entry which is preliminary data.</text>
</comment>
<feature type="compositionally biased region" description="Low complexity" evidence="1">
    <location>
        <begin position="299"/>
        <end position="315"/>
    </location>
</feature>
<feature type="signal peptide" evidence="3">
    <location>
        <begin position="1"/>
        <end position="23"/>
    </location>
</feature>
<evidence type="ECO:0000313" key="4">
    <source>
        <dbReference type="EMBL" id="NJP89797.1"/>
    </source>
</evidence>
<keyword evidence="2" id="KW-0812">Transmembrane</keyword>